<sequence length="123" mass="13298">MKLIIVIAIPLLATLFGGAAVAAALADSTTVLGSSAATENEPIGIASPTHNYDNLNLRGRMLSMGTKSAKVDRMLMGSGEIFDHFDLNGKSKKKKKKQKKRGMDESELDTMKETVMEFGRPLQ</sequence>
<accession>A0AAD9DEC2</accession>
<feature type="chain" id="PRO_5041952170" description="RxLR effector protein" evidence="2">
    <location>
        <begin position="27"/>
        <end position="123"/>
    </location>
</feature>
<dbReference type="Proteomes" id="UP001224775">
    <property type="component" value="Unassembled WGS sequence"/>
</dbReference>
<name>A0AAD9DEC2_9STRA</name>
<feature type="signal peptide" evidence="2">
    <location>
        <begin position="1"/>
        <end position="26"/>
    </location>
</feature>
<comment type="caution">
    <text evidence="3">The sequence shown here is derived from an EMBL/GenBank/DDBJ whole genome shotgun (WGS) entry which is preliminary data.</text>
</comment>
<evidence type="ECO:0000313" key="4">
    <source>
        <dbReference type="Proteomes" id="UP001224775"/>
    </source>
</evidence>
<evidence type="ECO:0000256" key="1">
    <source>
        <dbReference type="SAM" id="MobiDB-lite"/>
    </source>
</evidence>
<feature type="compositionally biased region" description="Basic and acidic residues" evidence="1">
    <location>
        <begin position="101"/>
        <end position="115"/>
    </location>
</feature>
<evidence type="ECO:0000256" key="2">
    <source>
        <dbReference type="SAM" id="SignalP"/>
    </source>
</evidence>
<reference evidence="3" key="1">
    <citation type="submission" date="2023-06" db="EMBL/GenBank/DDBJ databases">
        <title>Survivors Of The Sea: Transcriptome response of Skeletonema marinoi to long-term dormancy.</title>
        <authorList>
            <person name="Pinder M.I.M."/>
            <person name="Kourtchenko O."/>
            <person name="Robertson E.K."/>
            <person name="Larsson T."/>
            <person name="Maumus F."/>
            <person name="Osuna-Cruz C.M."/>
            <person name="Vancaester E."/>
            <person name="Stenow R."/>
            <person name="Vandepoele K."/>
            <person name="Ploug H."/>
            <person name="Bruchert V."/>
            <person name="Godhe A."/>
            <person name="Topel M."/>
        </authorList>
    </citation>
    <scope>NUCLEOTIDE SEQUENCE</scope>
    <source>
        <strain evidence="3">R05AC</strain>
    </source>
</reference>
<protein>
    <recommendedName>
        <fullName evidence="5">RxLR effector protein</fullName>
    </recommendedName>
</protein>
<feature type="compositionally biased region" description="Basic residues" evidence="1">
    <location>
        <begin position="90"/>
        <end position="100"/>
    </location>
</feature>
<evidence type="ECO:0008006" key="5">
    <source>
        <dbReference type="Google" id="ProtNLM"/>
    </source>
</evidence>
<dbReference type="AlphaFoldDB" id="A0AAD9DEC2"/>
<dbReference type="EMBL" id="JATAAI010000010">
    <property type="protein sequence ID" value="KAK1742650.1"/>
    <property type="molecule type" value="Genomic_DNA"/>
</dbReference>
<keyword evidence="4" id="KW-1185">Reference proteome</keyword>
<evidence type="ECO:0000313" key="3">
    <source>
        <dbReference type="EMBL" id="KAK1742650.1"/>
    </source>
</evidence>
<feature type="region of interest" description="Disordered" evidence="1">
    <location>
        <begin position="90"/>
        <end position="123"/>
    </location>
</feature>
<organism evidence="3 4">
    <name type="scientific">Skeletonema marinoi</name>
    <dbReference type="NCBI Taxonomy" id="267567"/>
    <lineage>
        <taxon>Eukaryota</taxon>
        <taxon>Sar</taxon>
        <taxon>Stramenopiles</taxon>
        <taxon>Ochrophyta</taxon>
        <taxon>Bacillariophyta</taxon>
        <taxon>Coscinodiscophyceae</taxon>
        <taxon>Thalassiosirophycidae</taxon>
        <taxon>Thalassiosirales</taxon>
        <taxon>Skeletonemataceae</taxon>
        <taxon>Skeletonema</taxon>
        <taxon>Skeletonema marinoi-dohrnii complex</taxon>
    </lineage>
</organism>
<proteinExistence type="predicted"/>
<gene>
    <name evidence="3" type="ORF">QTG54_006247</name>
</gene>
<keyword evidence="2" id="KW-0732">Signal</keyword>